<dbReference type="SUPFAM" id="SSF81901">
    <property type="entry name" value="HCP-like"/>
    <property type="match status" value="1"/>
</dbReference>
<dbReference type="NCBIfam" id="NF047558">
    <property type="entry name" value="TPR_END_plus"/>
    <property type="match status" value="1"/>
</dbReference>
<dbReference type="STRING" id="1799789.AX660_03695"/>
<keyword evidence="2" id="KW-0812">Transmembrane</keyword>
<dbReference type="OrthoDB" id="7052061at2"/>
<accession>A0A148KKQ9</accession>
<keyword evidence="1" id="KW-0802">TPR repeat</keyword>
<dbReference type="PANTHER" id="PTHR12558:SF13">
    <property type="entry name" value="CELL DIVISION CYCLE PROTEIN 27 HOMOLOG"/>
    <property type="match status" value="1"/>
</dbReference>
<organism evidence="3 4">
    <name type="scientific">Paraglaciecola hydrolytica</name>
    <dbReference type="NCBI Taxonomy" id="1799789"/>
    <lineage>
        <taxon>Bacteria</taxon>
        <taxon>Pseudomonadati</taxon>
        <taxon>Pseudomonadota</taxon>
        <taxon>Gammaproteobacteria</taxon>
        <taxon>Alteromonadales</taxon>
        <taxon>Alteromonadaceae</taxon>
        <taxon>Paraglaciecola</taxon>
    </lineage>
</organism>
<evidence type="ECO:0000256" key="1">
    <source>
        <dbReference type="PROSITE-ProRule" id="PRU00339"/>
    </source>
</evidence>
<keyword evidence="2" id="KW-1133">Transmembrane helix</keyword>
<evidence type="ECO:0000313" key="4">
    <source>
        <dbReference type="Proteomes" id="UP000070299"/>
    </source>
</evidence>
<dbReference type="PROSITE" id="PS50005">
    <property type="entry name" value="TPR"/>
    <property type="match status" value="2"/>
</dbReference>
<proteinExistence type="predicted"/>
<feature type="transmembrane region" description="Helical" evidence="2">
    <location>
        <begin position="58"/>
        <end position="81"/>
    </location>
</feature>
<dbReference type="InterPro" id="IPR019734">
    <property type="entry name" value="TPR_rpt"/>
</dbReference>
<dbReference type="Gene3D" id="1.25.40.10">
    <property type="entry name" value="Tetratricopeptide repeat domain"/>
    <property type="match status" value="4"/>
</dbReference>
<protein>
    <submittedName>
        <fullName evidence="3">Uncharacterized protein</fullName>
    </submittedName>
</protein>
<feature type="repeat" description="TPR" evidence="1">
    <location>
        <begin position="410"/>
        <end position="443"/>
    </location>
</feature>
<reference evidence="4" key="1">
    <citation type="submission" date="2016-02" db="EMBL/GenBank/DDBJ databases">
        <authorList>
            <person name="Schultz-Johansen M."/>
            <person name="Glaring M.A."/>
            <person name="Bech P.K."/>
            <person name="Stougaard P."/>
        </authorList>
    </citation>
    <scope>NUCLEOTIDE SEQUENCE [LARGE SCALE GENOMIC DNA]</scope>
    <source>
        <strain evidence="4">S66</strain>
    </source>
</reference>
<keyword evidence="2" id="KW-0472">Membrane</keyword>
<dbReference type="Pfam" id="PF13181">
    <property type="entry name" value="TPR_8"/>
    <property type="match status" value="1"/>
</dbReference>
<feature type="transmembrane region" description="Helical" evidence="2">
    <location>
        <begin position="28"/>
        <end position="46"/>
    </location>
</feature>
<evidence type="ECO:0000313" key="3">
    <source>
        <dbReference type="EMBL" id="KXI26877.1"/>
    </source>
</evidence>
<dbReference type="InterPro" id="IPR011990">
    <property type="entry name" value="TPR-like_helical_dom_sf"/>
</dbReference>
<evidence type="ECO:0000256" key="2">
    <source>
        <dbReference type="SAM" id="Phobius"/>
    </source>
</evidence>
<dbReference type="AlphaFoldDB" id="A0A148KKQ9"/>
<keyword evidence="4" id="KW-1185">Reference proteome</keyword>
<dbReference type="EMBL" id="LSNE01000020">
    <property type="protein sequence ID" value="KXI26877.1"/>
    <property type="molecule type" value="Genomic_DNA"/>
</dbReference>
<dbReference type="RefSeq" id="WP_068382421.1">
    <property type="nucleotide sequence ID" value="NZ_LSNE01000020.1"/>
</dbReference>
<name>A0A148KKQ9_9ALTE</name>
<sequence length="687" mass="77397">MAAYYKEIIINLIRFFRQLVDEVRRRKVLPVVVTYAVVGWLILQVAGLTFGPLGLPSWGIRVLIITTIAGFPAVFLLAWLVDFQEKGIMFDLPLWPNEGEISQQQKKSSQLLAIVLCLLVIVGSIALVFYLLEKFPKPESAGITSSSVELPNNSIAVMPFENFGGTADSDYFAGGLAEEILNFLAETNELNVAARTSSFQFRDKQIDIREIARLLNVKNIVEGSVRREGDRIRVTVQLIDGGEGYNVWNKSYDRNLDDIFAIQQEIASAIVNELKIALSVDSQNHLDTTPAENVEAYLFYLQGREKLRSSQDADVMIAAMAFFNRALEIDQKFSRAYAGICEAELRLYEISNDTTNFDNAEQACEQAKNLNKEPSSEVQIARGRLYRFRGWNEKAIDELNAVIARSPTAVDAYIELGEVFKVQKKYSQAETVFLRAVDLKRNYWKAHEALASFYYRTERYNESAQAYEVVTRLTPDVAVGFAGKGAAYWMQGDTERALLAYQRSLQLKPSRQAYTNIGSLYYYTGQFTQAASMQKLALDYAPDDHRVWGRLAESYRFIPGKEAESQAAYKRAAELALNNLSINADSWATRAALGVYYAHLGRIEEAKTLLELAVKQSQRISEALYFQTLVLLKDDNVEEALAVLEEAVAKDAAYRQFIADDPDLQTLQDNPRFIKLLPVAKAQKSDL</sequence>
<dbReference type="SMART" id="SM00028">
    <property type="entry name" value="TPR"/>
    <property type="match status" value="8"/>
</dbReference>
<dbReference type="Pfam" id="PF13432">
    <property type="entry name" value="TPR_16"/>
    <property type="match status" value="3"/>
</dbReference>
<dbReference type="PANTHER" id="PTHR12558">
    <property type="entry name" value="CELL DIVISION CYCLE 16,23,27"/>
    <property type="match status" value="1"/>
</dbReference>
<dbReference type="SUPFAM" id="SSF48452">
    <property type="entry name" value="TPR-like"/>
    <property type="match status" value="1"/>
</dbReference>
<comment type="caution">
    <text evidence="3">The sequence shown here is derived from an EMBL/GenBank/DDBJ whole genome shotgun (WGS) entry which is preliminary data.</text>
</comment>
<feature type="repeat" description="TPR" evidence="1">
    <location>
        <begin position="478"/>
        <end position="511"/>
    </location>
</feature>
<dbReference type="Proteomes" id="UP000070299">
    <property type="component" value="Unassembled WGS sequence"/>
</dbReference>
<dbReference type="Gene3D" id="3.40.50.10070">
    <property type="entry name" value="TolB, N-terminal domain"/>
    <property type="match status" value="1"/>
</dbReference>
<gene>
    <name evidence="3" type="ORF">AX660_03695</name>
</gene>
<feature type="transmembrane region" description="Helical" evidence="2">
    <location>
        <begin position="111"/>
        <end position="132"/>
    </location>
</feature>